<dbReference type="GO" id="GO:0016567">
    <property type="term" value="P:protein ubiquitination"/>
    <property type="evidence" value="ECO:0007669"/>
    <property type="project" value="UniProtKB-ARBA"/>
</dbReference>
<keyword evidence="8" id="KW-0812">Transmembrane</keyword>
<proteinExistence type="inferred from homology"/>
<keyword evidence="15" id="KW-1133">Transmembrane helix</keyword>
<evidence type="ECO:0000256" key="4">
    <source>
        <dbReference type="ARBA" id="ARBA00004906"/>
    </source>
</evidence>
<keyword evidence="7" id="KW-0813">Transport</keyword>
<dbReference type="VEuPathDB" id="FungiDB:ASPVEDRAFT_123921"/>
<evidence type="ECO:0000313" key="23">
    <source>
        <dbReference type="Proteomes" id="UP000184073"/>
    </source>
</evidence>
<evidence type="ECO:0000313" key="22">
    <source>
        <dbReference type="EMBL" id="OJI99344.1"/>
    </source>
</evidence>
<evidence type="ECO:0000256" key="17">
    <source>
        <dbReference type="ARBA" id="ARBA00023136"/>
    </source>
</evidence>
<dbReference type="PANTHER" id="PTHR28087:SF1">
    <property type="entry name" value="ATPASE SYNTHESIS PROTEIN 25, MITOCHONDRIAL"/>
    <property type="match status" value="1"/>
</dbReference>
<dbReference type="AlphaFoldDB" id="A0A1L9PD09"/>
<name>A0A1L9PD09_ASPVE</name>
<evidence type="ECO:0000256" key="15">
    <source>
        <dbReference type="ARBA" id="ARBA00022989"/>
    </source>
</evidence>
<reference evidence="23" key="1">
    <citation type="journal article" date="2017" name="Genome Biol.">
        <title>Comparative genomics reveals high biological diversity and specific adaptations in the industrially and medically important fungal genus Aspergillus.</title>
        <authorList>
            <person name="de Vries R.P."/>
            <person name="Riley R."/>
            <person name="Wiebenga A."/>
            <person name="Aguilar-Osorio G."/>
            <person name="Amillis S."/>
            <person name="Uchima C.A."/>
            <person name="Anderluh G."/>
            <person name="Asadollahi M."/>
            <person name="Askin M."/>
            <person name="Barry K."/>
            <person name="Battaglia E."/>
            <person name="Bayram O."/>
            <person name="Benocci T."/>
            <person name="Braus-Stromeyer S.A."/>
            <person name="Caldana C."/>
            <person name="Canovas D."/>
            <person name="Cerqueira G.C."/>
            <person name="Chen F."/>
            <person name="Chen W."/>
            <person name="Choi C."/>
            <person name="Clum A."/>
            <person name="Dos Santos R.A."/>
            <person name="Damasio A.R."/>
            <person name="Diallinas G."/>
            <person name="Emri T."/>
            <person name="Fekete E."/>
            <person name="Flipphi M."/>
            <person name="Freyberg S."/>
            <person name="Gallo A."/>
            <person name="Gournas C."/>
            <person name="Habgood R."/>
            <person name="Hainaut M."/>
            <person name="Harispe M.L."/>
            <person name="Henrissat B."/>
            <person name="Hilden K.S."/>
            <person name="Hope R."/>
            <person name="Hossain A."/>
            <person name="Karabika E."/>
            <person name="Karaffa L."/>
            <person name="Karanyi Z."/>
            <person name="Krasevec N."/>
            <person name="Kuo A."/>
            <person name="Kusch H."/>
            <person name="LaButti K."/>
            <person name="Lagendijk E.L."/>
            <person name="Lapidus A."/>
            <person name="Levasseur A."/>
            <person name="Lindquist E."/>
            <person name="Lipzen A."/>
            <person name="Logrieco A.F."/>
            <person name="MacCabe A."/>
            <person name="Maekelae M.R."/>
            <person name="Malavazi I."/>
            <person name="Melin P."/>
            <person name="Meyer V."/>
            <person name="Mielnichuk N."/>
            <person name="Miskei M."/>
            <person name="Molnar A.P."/>
            <person name="Mule G."/>
            <person name="Ngan C.Y."/>
            <person name="Orejas M."/>
            <person name="Orosz E."/>
            <person name="Ouedraogo J.P."/>
            <person name="Overkamp K.M."/>
            <person name="Park H.-S."/>
            <person name="Perrone G."/>
            <person name="Piumi F."/>
            <person name="Punt P.J."/>
            <person name="Ram A.F."/>
            <person name="Ramon A."/>
            <person name="Rauscher S."/>
            <person name="Record E."/>
            <person name="Riano-Pachon D.M."/>
            <person name="Robert V."/>
            <person name="Roehrig J."/>
            <person name="Ruller R."/>
            <person name="Salamov A."/>
            <person name="Salih N.S."/>
            <person name="Samson R.A."/>
            <person name="Sandor E."/>
            <person name="Sanguinetti M."/>
            <person name="Schuetze T."/>
            <person name="Sepcic K."/>
            <person name="Shelest E."/>
            <person name="Sherlock G."/>
            <person name="Sophianopoulou V."/>
            <person name="Squina F.M."/>
            <person name="Sun H."/>
            <person name="Susca A."/>
            <person name="Todd R.B."/>
            <person name="Tsang A."/>
            <person name="Unkles S.E."/>
            <person name="van de Wiele N."/>
            <person name="van Rossen-Uffink D."/>
            <person name="Oliveira J.V."/>
            <person name="Vesth T.C."/>
            <person name="Visser J."/>
            <person name="Yu J.-H."/>
            <person name="Zhou M."/>
            <person name="Andersen M.R."/>
            <person name="Archer D.B."/>
            <person name="Baker S.E."/>
            <person name="Benoit I."/>
            <person name="Brakhage A.A."/>
            <person name="Braus G.H."/>
            <person name="Fischer R."/>
            <person name="Frisvad J.C."/>
            <person name="Goldman G.H."/>
            <person name="Houbraken J."/>
            <person name="Oakley B."/>
            <person name="Pocsi I."/>
            <person name="Scazzocchio C."/>
            <person name="Seiboth B."/>
            <person name="vanKuyk P.A."/>
            <person name="Wortman J."/>
            <person name="Dyer P.S."/>
            <person name="Grigoriev I.V."/>
        </authorList>
    </citation>
    <scope>NUCLEOTIDE SEQUENCE [LARGE SCALE GENOMIC DNA]</scope>
    <source>
        <strain evidence="23">CBS 583.65</strain>
    </source>
</reference>
<feature type="compositionally biased region" description="Basic and acidic residues" evidence="20">
    <location>
        <begin position="349"/>
        <end position="363"/>
    </location>
</feature>
<evidence type="ECO:0000256" key="8">
    <source>
        <dbReference type="ARBA" id="ARBA00022692"/>
    </source>
</evidence>
<feature type="domain" description="Pex N-terminal" evidence="21">
    <location>
        <begin position="708"/>
        <end position="979"/>
    </location>
</feature>
<keyword evidence="23" id="KW-1185">Reference proteome</keyword>
<dbReference type="InterPro" id="IPR013083">
    <property type="entry name" value="Znf_RING/FYVE/PHD"/>
</dbReference>
<comment type="subcellular location">
    <subcellularLocation>
        <location evidence="2 19">Mitochondrion inner membrane</location>
        <topology evidence="2 19">Peripheral membrane protein</topology>
        <orientation evidence="2 19">Matrix side</orientation>
    </subcellularLocation>
    <subcellularLocation>
        <location evidence="3">Peroxisome membrane</location>
        <topology evidence="3">Multi-pass membrane protein</topology>
    </subcellularLocation>
</comment>
<dbReference type="RefSeq" id="XP_040665107.1">
    <property type="nucleotide sequence ID" value="XM_040806136.1"/>
</dbReference>
<dbReference type="GO" id="GO:0008270">
    <property type="term" value="F:zinc ion binding"/>
    <property type="evidence" value="ECO:0007669"/>
    <property type="project" value="UniProtKB-KW"/>
</dbReference>
<gene>
    <name evidence="22" type="ORF">ASPVEDRAFT_123921</name>
</gene>
<evidence type="ECO:0000256" key="10">
    <source>
        <dbReference type="ARBA" id="ARBA00022771"/>
    </source>
</evidence>
<dbReference type="STRING" id="1036611.A0A1L9PD09"/>
<dbReference type="EMBL" id="KV878126">
    <property type="protein sequence ID" value="OJI99344.1"/>
    <property type="molecule type" value="Genomic_DNA"/>
</dbReference>
<keyword evidence="14 19" id="KW-0809">Transit peptide</keyword>
<feature type="region of interest" description="Disordered" evidence="20">
    <location>
        <begin position="43"/>
        <end position="78"/>
    </location>
</feature>
<dbReference type="GO" id="GO:0005778">
    <property type="term" value="C:peroxisomal membrane"/>
    <property type="evidence" value="ECO:0007669"/>
    <property type="project" value="UniProtKB-SubCell"/>
</dbReference>
<keyword evidence="16 19" id="KW-0496">Mitochondrion</keyword>
<evidence type="ECO:0000256" key="2">
    <source>
        <dbReference type="ARBA" id="ARBA00004443"/>
    </source>
</evidence>
<evidence type="ECO:0000256" key="1">
    <source>
        <dbReference type="ARBA" id="ARBA00003470"/>
    </source>
</evidence>
<evidence type="ECO:0000256" key="13">
    <source>
        <dbReference type="ARBA" id="ARBA00022927"/>
    </source>
</evidence>
<dbReference type="InterPro" id="IPR040152">
    <property type="entry name" value="Atp25"/>
</dbReference>
<evidence type="ECO:0000256" key="19">
    <source>
        <dbReference type="RuleBase" id="RU367062"/>
    </source>
</evidence>
<dbReference type="InterPro" id="IPR043519">
    <property type="entry name" value="NT_sf"/>
</dbReference>
<dbReference type="GO" id="GO:0140053">
    <property type="term" value="P:mitochondrial gene expression"/>
    <property type="evidence" value="ECO:0007669"/>
    <property type="project" value="UniProtKB-UniRule"/>
</dbReference>
<evidence type="ECO:0000256" key="14">
    <source>
        <dbReference type="ARBA" id="ARBA00022946"/>
    </source>
</evidence>
<dbReference type="PANTHER" id="PTHR28087">
    <property type="entry name" value="ATPASE SYNTHESIS PROTEIN 25, MITOCHONDRIAL"/>
    <property type="match status" value="1"/>
</dbReference>
<comment type="pathway">
    <text evidence="4">Protein modification; protein ubiquitination.</text>
</comment>
<dbReference type="Gene3D" id="3.30.460.10">
    <property type="entry name" value="Beta Polymerase, domain 2"/>
    <property type="match status" value="1"/>
</dbReference>
<feature type="region of interest" description="Disordered" evidence="20">
    <location>
        <begin position="996"/>
        <end position="1042"/>
    </location>
</feature>
<keyword evidence="10" id="KW-0863">Zinc-finger</keyword>
<feature type="region of interest" description="Disordered" evidence="20">
    <location>
        <begin position="335"/>
        <end position="368"/>
    </location>
</feature>
<accession>A0A1L9PD09</accession>
<dbReference type="GeneID" id="63721647"/>
<dbReference type="Gene3D" id="3.30.40.10">
    <property type="entry name" value="Zinc/RING finger domain, C3HC4 (zinc finger)"/>
    <property type="match status" value="1"/>
</dbReference>
<dbReference type="FunFam" id="3.30.460.10:FF:000044">
    <property type="entry name" value="ATPase synthesis protein 25, mitochondrial"/>
    <property type="match status" value="1"/>
</dbReference>
<evidence type="ECO:0000256" key="11">
    <source>
        <dbReference type="ARBA" id="ARBA00022792"/>
    </source>
</evidence>
<keyword evidence="18" id="KW-0576">Peroxisome</keyword>
<dbReference type="GO" id="GO:0005743">
    <property type="term" value="C:mitochondrial inner membrane"/>
    <property type="evidence" value="ECO:0007669"/>
    <property type="project" value="UniProtKB-SubCell"/>
</dbReference>
<dbReference type="Proteomes" id="UP000184073">
    <property type="component" value="Unassembled WGS sequence"/>
</dbReference>
<keyword evidence="12" id="KW-0862">Zinc</keyword>
<comment type="similarity">
    <text evidence="6 19">Belongs to the ATP25 family.</text>
</comment>
<evidence type="ECO:0000256" key="3">
    <source>
        <dbReference type="ARBA" id="ARBA00004585"/>
    </source>
</evidence>
<sequence length="1168" mass="130751">MNRTLLRAPRRFPEVARVAPSVYSTVPRYTFLSYGRVRSLTSSSHISAEHPTPSSPSPSGVPAEEKDTVKLQPTSQPTQHIPWYLQEESSVPAAAEVTSRDQLPELPENPPKILPELLEYVFKDLGLDGLKLIDLRGLETPAALGANVIMIIGTARSVKHLNVSADRLCRWLRSTHKLSPYADGLLGRNELKIKLRRKTRRARIASRTGAMVDDKDDGITTGWICVNAGVVEKAPAKEETDGEFEGFGPRVGGTRVVVQLFTEEKRAELDLETLWEGRIMRAQLEKEKNSDIAMDASEEVRSINSIKRSPSDYKPSHIPRSTVSLPFEQKRNFSSTMRINGPSPVHFAAGKERQVRRQGERRNSGSLAGLSESLSSLSVEEMKVKLGDDPRDRKSTAFLRDFYKEVSSSSLDIAAVAELELMCSAVSQGYTGYSRESIYREFMGCCMSAGNISGQILAVVLDVLLAPRTGDDPLVGGEWFTDSDKEMALSALDQFILRGEDFMNLQVFARLYYLASLPPGPGEYGETSPADRGAHVLRMIDTLNIPFDPVAARTLMFSILRNRDFQAFWIWWRKLPLKGSARTYEDYTTLFRIHAELNDRISARECLLNVTPMMGRENPPIALEGDLVTHIHDCLFIAYPKLGSQIEEGGDAQFEKLLKKCQDKLRVPALLVLQSRRGISAGIMEYLPSLQQEFDDFKPSLFELLAEQQLSDLLPPSLRYILAVATHRHPRYLLRVLNSYDEVYALLSLIVERYYLRNFGGSFTENFYSLKRERVLLTKNGEIPRTQLGAPGPVRDSLKLRTTDVWKNLFVMIGIPYLKRKLDEGYDIHAAPQASLIMSGGPRYNPSDDLPPNPTIRQRLMHTYKWFLRNVYPSVNAAYYFSILAFNLAYLFDNTKYSSPFLWLIGTRIRRLSSADHHAIAKILEGSPQSPRGARTRPGSGLLGALSPQNIYPQLLSSLRYFLPASIFALKFLEWWHASDFSRQLARKATDTLDIPAPITKGMIPPSERKQKSSEKQAPDTGVSSPKSALKTSSPRKRIQPPISTTSYLPIFTVSLPPADSDVASSCPVCLNQLANPTACQTGYVYCYVCIFHWLNGEHQRQIDFMNGDGAGAPWEDDLDQGEDVDGPEQTTHVGQSREGKWESGKGRCPVTGRRVLGGTEGLRRVLI</sequence>
<evidence type="ECO:0000256" key="18">
    <source>
        <dbReference type="ARBA" id="ARBA00023140"/>
    </source>
</evidence>
<keyword evidence="17 19" id="KW-0472">Membrane</keyword>
<dbReference type="GO" id="GO:0016562">
    <property type="term" value="P:protein import into peroxisome matrix, receptor recycling"/>
    <property type="evidence" value="ECO:0007669"/>
    <property type="project" value="UniProtKB-ARBA"/>
</dbReference>
<organism evidence="22 23">
    <name type="scientific">Aspergillus versicolor CBS 583.65</name>
    <dbReference type="NCBI Taxonomy" id="1036611"/>
    <lineage>
        <taxon>Eukaryota</taxon>
        <taxon>Fungi</taxon>
        <taxon>Dikarya</taxon>
        <taxon>Ascomycota</taxon>
        <taxon>Pezizomycotina</taxon>
        <taxon>Eurotiomycetes</taxon>
        <taxon>Eurotiomycetidae</taxon>
        <taxon>Eurotiales</taxon>
        <taxon>Aspergillaceae</taxon>
        <taxon>Aspergillus</taxon>
        <taxon>Aspergillus subgen. Nidulantes</taxon>
    </lineage>
</organism>
<feature type="compositionally biased region" description="Polar residues" evidence="20">
    <location>
        <begin position="1022"/>
        <end position="1033"/>
    </location>
</feature>
<protein>
    <recommendedName>
        <fullName evidence="19">ATPase synthesis protein 25</fullName>
    </recommendedName>
</protein>
<comment type="similarity">
    <text evidence="5">Belongs to the pex2/pex10/pex12 family.</text>
</comment>
<evidence type="ECO:0000259" key="21">
    <source>
        <dbReference type="Pfam" id="PF04757"/>
    </source>
</evidence>
<evidence type="ECO:0000256" key="5">
    <source>
        <dbReference type="ARBA" id="ARBA00008704"/>
    </source>
</evidence>
<evidence type="ECO:0000256" key="16">
    <source>
        <dbReference type="ARBA" id="ARBA00023128"/>
    </source>
</evidence>
<keyword evidence="13" id="KW-0653">Protein transport</keyword>
<dbReference type="SUPFAM" id="SSF57850">
    <property type="entry name" value="RING/U-box"/>
    <property type="match status" value="1"/>
</dbReference>
<dbReference type="InterPro" id="IPR006845">
    <property type="entry name" value="Pex_N"/>
</dbReference>
<evidence type="ECO:0000256" key="9">
    <source>
        <dbReference type="ARBA" id="ARBA00022723"/>
    </source>
</evidence>
<dbReference type="OrthoDB" id="107372at2759"/>
<keyword evidence="9" id="KW-0479">Metal-binding</keyword>
<evidence type="ECO:0000256" key="6">
    <source>
        <dbReference type="ARBA" id="ARBA00010787"/>
    </source>
</evidence>
<comment type="function">
    <text evidence="19">Mitochondrial mRNA stabilization factor.</text>
</comment>
<evidence type="ECO:0000256" key="20">
    <source>
        <dbReference type="SAM" id="MobiDB-lite"/>
    </source>
</evidence>
<evidence type="ECO:0000256" key="7">
    <source>
        <dbReference type="ARBA" id="ARBA00022448"/>
    </source>
</evidence>
<dbReference type="GO" id="GO:0048255">
    <property type="term" value="P:mRNA stabilization"/>
    <property type="evidence" value="ECO:0007669"/>
    <property type="project" value="TreeGrafter"/>
</dbReference>
<feature type="compositionally biased region" description="Basic and acidic residues" evidence="20">
    <location>
        <begin position="1136"/>
        <end position="1146"/>
    </location>
</feature>
<dbReference type="Pfam" id="PF04757">
    <property type="entry name" value="Pex2_Pex12"/>
    <property type="match status" value="1"/>
</dbReference>
<feature type="region of interest" description="Disordered" evidence="20">
    <location>
        <begin position="1120"/>
        <end position="1146"/>
    </location>
</feature>
<evidence type="ECO:0000256" key="12">
    <source>
        <dbReference type="ARBA" id="ARBA00022833"/>
    </source>
</evidence>
<keyword evidence="11 19" id="KW-0999">Mitochondrion inner membrane</keyword>
<feature type="compositionally biased region" description="Basic and acidic residues" evidence="20">
    <location>
        <begin position="1007"/>
        <end position="1018"/>
    </location>
</feature>
<comment type="function">
    <text evidence="1">Probable mitochondrial mRNA stabilization factor.</text>
</comment>